<reference evidence="10 11" key="1">
    <citation type="journal article" date="2014" name="Antonie Van Leeuwenhoek">
        <title>Fictibacillus enclensis sp. nov., isolated from marine sediment.</title>
        <authorList>
            <person name="Dastager S.G."/>
            <person name="Mawlankar R."/>
            <person name="Srinivasan K."/>
            <person name="Tang S.K."/>
            <person name="Lee J.C."/>
            <person name="Ramana V.V."/>
            <person name="Shouche Y.S."/>
        </authorList>
    </citation>
    <scope>NUCLEOTIDE SEQUENCE [LARGE SCALE GENOMIC DNA]</scope>
    <source>
        <strain evidence="10 11">NIO-1003</strain>
    </source>
</reference>
<feature type="transmembrane region" description="Helical" evidence="8">
    <location>
        <begin position="936"/>
        <end position="958"/>
    </location>
</feature>
<name>A0A0V8IRF3_9BACL</name>
<dbReference type="Gene3D" id="1.10.287.950">
    <property type="entry name" value="Methyl-accepting chemotaxis protein"/>
    <property type="match status" value="2"/>
</dbReference>
<dbReference type="InterPro" id="IPR050545">
    <property type="entry name" value="Mycobact_MmpL"/>
</dbReference>
<feature type="domain" description="SSD" evidence="9">
    <location>
        <begin position="906"/>
        <end position="1035"/>
    </location>
</feature>
<feature type="region of interest" description="Disordered" evidence="7">
    <location>
        <begin position="473"/>
        <end position="516"/>
    </location>
</feature>
<evidence type="ECO:0000256" key="3">
    <source>
        <dbReference type="ARBA" id="ARBA00022475"/>
    </source>
</evidence>
<dbReference type="PROSITE" id="PS50156">
    <property type="entry name" value="SSD"/>
    <property type="match status" value="1"/>
</dbReference>
<evidence type="ECO:0000256" key="1">
    <source>
        <dbReference type="ARBA" id="ARBA00004651"/>
    </source>
</evidence>
<feature type="transmembrane region" description="Helical" evidence="8">
    <location>
        <begin position="183"/>
        <end position="200"/>
    </location>
</feature>
<feature type="transmembrane region" description="Helical" evidence="8">
    <location>
        <begin position="979"/>
        <end position="999"/>
    </location>
</feature>
<protein>
    <recommendedName>
        <fullName evidence="9">SSD domain-containing protein</fullName>
    </recommendedName>
</protein>
<keyword evidence="5 8" id="KW-1133">Transmembrane helix</keyword>
<feature type="transmembrane region" description="Helical" evidence="8">
    <location>
        <begin position="312"/>
        <end position="340"/>
    </location>
</feature>
<dbReference type="PANTHER" id="PTHR33406:SF6">
    <property type="entry name" value="MEMBRANE PROTEIN YDGH-RELATED"/>
    <property type="match status" value="1"/>
</dbReference>
<comment type="similarity">
    <text evidence="2">Belongs to the resistance-nodulation-cell division (RND) (TC 2.A.6) family. MmpL subfamily.</text>
</comment>
<dbReference type="InterPro" id="IPR023908">
    <property type="entry name" value="xxxLxxG_rpt"/>
</dbReference>
<dbReference type="RefSeq" id="WP_061975812.1">
    <property type="nucleotide sequence ID" value="NZ_FMAV01000008.1"/>
</dbReference>
<keyword evidence="11" id="KW-1185">Reference proteome</keyword>
<comment type="subcellular location">
    <subcellularLocation>
        <location evidence="1">Cell membrane</location>
        <topology evidence="1">Multi-pass membrane protein</topology>
    </subcellularLocation>
</comment>
<proteinExistence type="inferred from homology"/>
<comment type="caution">
    <text evidence="10">The sequence shown here is derived from an EMBL/GenBank/DDBJ whole genome shotgun (WGS) entry which is preliminary data.</text>
</comment>
<feature type="transmembrane region" description="Helical" evidence="8">
    <location>
        <begin position="237"/>
        <end position="256"/>
    </location>
</feature>
<dbReference type="PANTHER" id="PTHR33406">
    <property type="entry name" value="MEMBRANE PROTEIN MJ1562-RELATED"/>
    <property type="match status" value="1"/>
</dbReference>
<evidence type="ECO:0000256" key="4">
    <source>
        <dbReference type="ARBA" id="ARBA00022692"/>
    </source>
</evidence>
<evidence type="ECO:0000313" key="11">
    <source>
        <dbReference type="Proteomes" id="UP000054099"/>
    </source>
</evidence>
<dbReference type="AlphaFoldDB" id="A0A0V8IRF3"/>
<evidence type="ECO:0000256" key="7">
    <source>
        <dbReference type="SAM" id="MobiDB-lite"/>
    </source>
</evidence>
<evidence type="ECO:0000256" key="8">
    <source>
        <dbReference type="SAM" id="Phobius"/>
    </source>
</evidence>
<feature type="transmembrane region" description="Helical" evidence="8">
    <location>
        <begin position="284"/>
        <end position="306"/>
    </location>
</feature>
<dbReference type="NCBIfam" id="TIGR03057">
    <property type="entry name" value="xxxLxxG_by_4"/>
    <property type="match status" value="1"/>
</dbReference>
<dbReference type="InterPro" id="IPR000731">
    <property type="entry name" value="SSD"/>
</dbReference>
<keyword evidence="4 8" id="KW-0812">Transmembrane</keyword>
<keyword evidence="6 8" id="KW-0472">Membrane</keyword>
<accession>A0A0V8IRF3</accession>
<feature type="compositionally biased region" description="Polar residues" evidence="7">
    <location>
        <begin position="498"/>
        <end position="515"/>
    </location>
</feature>
<evidence type="ECO:0000313" key="10">
    <source>
        <dbReference type="EMBL" id="KSU77355.1"/>
    </source>
</evidence>
<gene>
    <name evidence="10" type="ORF">AS030_22075</name>
</gene>
<dbReference type="InterPro" id="IPR004869">
    <property type="entry name" value="MMPL_dom"/>
</dbReference>
<dbReference type="EMBL" id="LNQN01000010">
    <property type="protein sequence ID" value="KSU77355.1"/>
    <property type="molecule type" value="Genomic_DNA"/>
</dbReference>
<dbReference type="Pfam" id="PF03176">
    <property type="entry name" value="MMPL"/>
    <property type="match status" value="2"/>
</dbReference>
<dbReference type="OrthoDB" id="9782006at2"/>
<evidence type="ECO:0000256" key="2">
    <source>
        <dbReference type="ARBA" id="ARBA00010157"/>
    </source>
</evidence>
<feature type="transmembrane region" description="Helical" evidence="8">
    <location>
        <begin position="207"/>
        <end position="225"/>
    </location>
</feature>
<keyword evidence="3" id="KW-1003">Cell membrane</keyword>
<feature type="transmembrane region" description="Helical" evidence="8">
    <location>
        <begin position="878"/>
        <end position="897"/>
    </location>
</feature>
<feature type="transmembrane region" description="Helical" evidence="8">
    <location>
        <begin position="1005"/>
        <end position="1029"/>
    </location>
</feature>
<dbReference type="Gene3D" id="1.20.1640.10">
    <property type="entry name" value="Multidrug efflux transporter AcrB transmembrane domain"/>
    <property type="match status" value="2"/>
</dbReference>
<evidence type="ECO:0000259" key="9">
    <source>
        <dbReference type="PROSITE" id="PS50156"/>
    </source>
</evidence>
<evidence type="ECO:0000256" key="5">
    <source>
        <dbReference type="ARBA" id="ARBA00022989"/>
    </source>
</evidence>
<feature type="transmembrane region" description="Helical" evidence="8">
    <location>
        <begin position="361"/>
        <end position="381"/>
    </location>
</feature>
<dbReference type="Proteomes" id="UP000054099">
    <property type="component" value="Unassembled WGS sequence"/>
</dbReference>
<evidence type="ECO:0000256" key="6">
    <source>
        <dbReference type="ARBA" id="ARBA00023136"/>
    </source>
</evidence>
<feature type="transmembrane region" description="Helical" evidence="8">
    <location>
        <begin position="904"/>
        <end position="930"/>
    </location>
</feature>
<dbReference type="GO" id="GO:0005886">
    <property type="term" value="C:plasma membrane"/>
    <property type="evidence" value="ECO:0007669"/>
    <property type="project" value="UniProtKB-SubCell"/>
</dbReference>
<dbReference type="SUPFAM" id="SSF82866">
    <property type="entry name" value="Multidrug efflux transporter AcrB transmembrane domain"/>
    <property type="match status" value="2"/>
</dbReference>
<sequence length="1050" mass="113339">MKAVLKAKWVIAVVWIALVAALVLLAPNMAELVREKGQINVPDGYSSSFAQKLLDDVDKKEKSADESQVALVFHKNEKLSNGDLKEIKTAMHQLKQDKENAGITEVLTHFDNKELKDQLASKDGKTVLSLVTVNTANKEAAEISDSLYSELKDVNVPHYFTSSWMIDEDVVASSQEGLKKTEYITVVFILAVLFVVFRSFVAPLIPLVTVGISYIAAQSIVAFLVDRWNFPLSTFTQIFLVAVLFGIGTDYCILLLSRFKEEMGRHESLPDAILATYKTAGRTVFFSGLAVMIGFAAIGFSTFKLYQSASAVAIGVAVLLLALLTLVPFFMMVLGSKLFWPSKAAMEHKQSKIWGAAGSFSFKRPLATLIIVAAIVTPFLATYDGDLSFNSLDEIGDKYNSVKAFNVISESFGPGESLPAKIVLKNDQPLDSSEYMATIEKISREVEQVNGVDQVRSATRPVGEQLKELQVTKQAESLDDGLSKGNDGLKKISGGLSKASSQLSDSQPKMKQTTDGIGELVNGTNKLKSGIGDLSGALSQIEKGMRDGSQGAGDLKAGVEKAKSSADLLANSSQQLLSGYQTMENGLGKLQGGYAQVGQQLKTTANGLSQLQGSFAHLESKYGSEDPNQDINRDPQYQAIKGTFTQLQGGLGKMAGGLVQLNGNLNNVKTNMSKANDGLGKVVSGQKQLADGLGSISTGLGELESGINKAADGQQQVIAKLPEVQGGLAKIAGGQEQLKSGLGQMDSQLAELSDGLNSSAKGIKKVSGGIDSANDYLQSLSSAKDPEMAGWFLPEDVLKEKEFQQVFDEYMPGDRKLTTLDVIFKENPYSQDALGQVDEIKKAVKRASTATNLENAKLGISGVTSIYSDLNDISASDYSRTVVLMLVGIAIILIIMLRSFIMPLYIIASLILTYYTAMAFTESIFVNMLGYSGINWAVPFFAFVILVALGVDYSIFLMDRFNEYKSLSVKEAMLLSMKNMGTVIISAVVILGGTFAAMLPSGVLSLLQIATIILSGLLLYAFVILPLFVPVMVKIFGKANWWPFMETKKE</sequence>
<organism evidence="10 11">
    <name type="scientific">Fictibacillus enclensis</name>
    <dbReference type="NCBI Taxonomy" id="1017270"/>
    <lineage>
        <taxon>Bacteria</taxon>
        <taxon>Bacillati</taxon>
        <taxon>Bacillota</taxon>
        <taxon>Bacilli</taxon>
        <taxon>Bacillales</taxon>
        <taxon>Fictibacillaceae</taxon>
        <taxon>Fictibacillus</taxon>
    </lineage>
</organism>